<dbReference type="OrthoDB" id="9824442at2"/>
<gene>
    <name evidence="2" type="ORF">H261_08238</name>
</gene>
<keyword evidence="1" id="KW-0175">Coiled coil</keyword>
<evidence type="ECO:0000313" key="3">
    <source>
        <dbReference type="Proteomes" id="UP000011744"/>
    </source>
</evidence>
<dbReference type="Proteomes" id="UP000011744">
    <property type="component" value="Unassembled WGS sequence"/>
</dbReference>
<dbReference type="RefSeq" id="WP_008616337.1">
    <property type="nucleotide sequence ID" value="NZ_AONQ01000017.1"/>
</dbReference>
<organism evidence="2 3">
    <name type="scientific">Paramagnetospirillum caucaseum</name>
    <dbReference type="NCBI Taxonomy" id="1244869"/>
    <lineage>
        <taxon>Bacteria</taxon>
        <taxon>Pseudomonadati</taxon>
        <taxon>Pseudomonadota</taxon>
        <taxon>Alphaproteobacteria</taxon>
        <taxon>Rhodospirillales</taxon>
        <taxon>Magnetospirillaceae</taxon>
        <taxon>Paramagnetospirillum</taxon>
    </lineage>
</organism>
<protein>
    <submittedName>
        <fullName evidence="2">Uncharacterized protein</fullName>
    </submittedName>
</protein>
<name>M2YBR8_9PROT</name>
<evidence type="ECO:0000256" key="1">
    <source>
        <dbReference type="SAM" id="Coils"/>
    </source>
</evidence>
<keyword evidence="3" id="KW-1185">Reference proteome</keyword>
<feature type="coiled-coil region" evidence="1">
    <location>
        <begin position="128"/>
        <end position="155"/>
    </location>
</feature>
<sequence>MADKKIEGVQSIEALYALIEHNRLTDEVVAERVFQNEVNAAINTITEISTVASARIMTDTQVASAKIQIDAEVQAARLAADAEMAVAKIKSRGGRQSQASVKAAIVAIGNAQSERLSDAGKQSIHEMVIEAEAAIAKLRQLADAAIEEIHRYATNTTARMQAAAVATARMKAFQTEEHTRDEIVAEGAKAADFVSLAAESASRVVQQSLDATLRNIRAVTDEACANIKSSVENAVERIEAARIKAQARIDEAVRQATKT</sequence>
<accession>M2YBR8</accession>
<dbReference type="AlphaFoldDB" id="M2YBR8"/>
<reference evidence="2 3" key="1">
    <citation type="journal article" date="2014" name="Genome Announc.">
        <title>Draft Genome Sequence of Magnetospirillum sp. Strain SO-1, a Freshwater Magnetotactic Bacterium Isolated from the Ol'khovka River, Russia.</title>
        <authorList>
            <person name="Grouzdev D.S."/>
            <person name="Dziuba M.V."/>
            <person name="Sukhacheva M.S."/>
            <person name="Mardanov A.V."/>
            <person name="Beletskiy A.V."/>
            <person name="Kuznetsov B.B."/>
            <person name="Skryabin K.G."/>
        </authorList>
    </citation>
    <scope>NUCLEOTIDE SEQUENCE [LARGE SCALE GENOMIC DNA]</scope>
    <source>
        <strain evidence="2 3">SO-1</strain>
    </source>
</reference>
<proteinExistence type="predicted"/>
<evidence type="ECO:0000313" key="2">
    <source>
        <dbReference type="EMBL" id="EME70456.1"/>
    </source>
</evidence>
<comment type="caution">
    <text evidence="2">The sequence shown here is derived from an EMBL/GenBank/DDBJ whole genome shotgun (WGS) entry which is preliminary data.</text>
</comment>
<dbReference type="PATRIC" id="fig|1244869.3.peg.1667"/>
<dbReference type="EMBL" id="AONQ01000017">
    <property type="protein sequence ID" value="EME70456.1"/>
    <property type="molecule type" value="Genomic_DNA"/>
</dbReference>